<dbReference type="PANTHER" id="PTHR34685">
    <property type="entry name" value="RED CHLOROPHYLL CATABOLITE REDUCTASE, CHLOROPLASTIC"/>
    <property type="match status" value="1"/>
</dbReference>
<proteinExistence type="predicted"/>
<dbReference type="GO" id="GO:0010363">
    <property type="term" value="P:regulation of plant-type hypersensitive response"/>
    <property type="evidence" value="ECO:0007669"/>
    <property type="project" value="EnsemblPlants"/>
</dbReference>
<gene>
    <name evidence="1" type="ORF">OLEA9_A097129</name>
</gene>
<comment type="caution">
    <text evidence="1">The sequence shown here is derived from an EMBL/GenBank/DDBJ whole genome shotgun (WGS) entry which is preliminary data.</text>
</comment>
<dbReference type="GO" id="GO:0098542">
    <property type="term" value="P:defense response to other organism"/>
    <property type="evidence" value="ECO:0007669"/>
    <property type="project" value="EnsemblPlants"/>
</dbReference>
<sequence length="313" mass="35062">MAVSSRQFTHCSTIPVFPFSSRVALSRTQVSCSSSAPTSMDSGALRKKFLEFPYVSAPHRNLMLELISSMETRIGDSLQPCTLPPDAQYFENPNGSAHASLHLRSGVSSSQIDFILGGWIHCKLPSGGALNITSLSSYLKPSTDAPHFLMDVIQSSRTSLVLILDLTPRKDLILNLDYLKTYYEDTQLDTYRQRLQRLPEVRPYFSPSLYIRSVLSPTAILVSIDTGDGEKSVEEMIQEHINPIAKEIVQFWLDKCASVEKQVGETERAYLVKRDQIIKSKTIEVDLASSFPRLFGQEISAHVLGVLREYYHA</sequence>
<evidence type="ECO:0000313" key="2">
    <source>
        <dbReference type="Proteomes" id="UP000594638"/>
    </source>
</evidence>
<dbReference type="Pfam" id="PF06405">
    <property type="entry name" value="RCC_reductase"/>
    <property type="match status" value="1"/>
</dbReference>
<dbReference type="GO" id="GO:0009507">
    <property type="term" value="C:chloroplast"/>
    <property type="evidence" value="ECO:0007669"/>
    <property type="project" value="EnsemblPlants"/>
</dbReference>
<dbReference type="PANTHER" id="PTHR34685:SF2">
    <property type="entry name" value="RED CHLOROPHYLL CATABOLITE REDUCTASE, CHLOROPLASTIC"/>
    <property type="match status" value="1"/>
</dbReference>
<dbReference type="Gramene" id="OE9A097129T1">
    <property type="protein sequence ID" value="OE9A097129C1"/>
    <property type="gene ID" value="OE9A097129"/>
</dbReference>
<dbReference type="OrthoDB" id="26525at2759"/>
<keyword evidence="2" id="KW-1185">Reference proteome</keyword>
<reference evidence="1 2" key="1">
    <citation type="submission" date="2019-12" db="EMBL/GenBank/DDBJ databases">
        <authorList>
            <person name="Alioto T."/>
            <person name="Alioto T."/>
            <person name="Gomez Garrido J."/>
        </authorList>
    </citation>
    <scope>NUCLEOTIDE SEQUENCE [LARGE SCALE GENOMIC DNA]</scope>
</reference>
<organism evidence="1 2">
    <name type="scientific">Olea europaea subsp. europaea</name>
    <dbReference type="NCBI Taxonomy" id="158383"/>
    <lineage>
        <taxon>Eukaryota</taxon>
        <taxon>Viridiplantae</taxon>
        <taxon>Streptophyta</taxon>
        <taxon>Embryophyta</taxon>
        <taxon>Tracheophyta</taxon>
        <taxon>Spermatophyta</taxon>
        <taxon>Magnoliopsida</taxon>
        <taxon>eudicotyledons</taxon>
        <taxon>Gunneridae</taxon>
        <taxon>Pentapetalae</taxon>
        <taxon>asterids</taxon>
        <taxon>lamiids</taxon>
        <taxon>Lamiales</taxon>
        <taxon>Oleaceae</taxon>
        <taxon>Oleeae</taxon>
        <taxon>Olea</taxon>
    </lineage>
</organism>
<dbReference type="GO" id="GO:0005829">
    <property type="term" value="C:cytosol"/>
    <property type="evidence" value="ECO:0007669"/>
    <property type="project" value="EnsemblPlants"/>
</dbReference>
<dbReference type="AlphaFoldDB" id="A0A8S0TUP5"/>
<protein>
    <submittedName>
        <fullName evidence="1">Red chlorophyll catabolite reductase, chloroplastic</fullName>
    </submittedName>
</protein>
<name>A0A8S0TUP5_OLEEU</name>
<dbReference type="GO" id="GO:0005739">
    <property type="term" value="C:mitochondrion"/>
    <property type="evidence" value="ECO:0007669"/>
    <property type="project" value="EnsemblPlants"/>
</dbReference>
<accession>A0A8S0TUP5</accession>
<dbReference type="GO" id="GO:0015996">
    <property type="term" value="P:chlorophyll catabolic process"/>
    <property type="evidence" value="ECO:0007669"/>
    <property type="project" value="EnsemblPlants"/>
</dbReference>
<dbReference type="EMBL" id="CACTIH010007271">
    <property type="protein sequence ID" value="CAA3007239.1"/>
    <property type="molecule type" value="Genomic_DNA"/>
</dbReference>
<dbReference type="InterPro" id="IPR009439">
    <property type="entry name" value="RCC_reductase"/>
</dbReference>
<evidence type="ECO:0000313" key="1">
    <source>
        <dbReference type="EMBL" id="CAA3007239.1"/>
    </source>
</evidence>
<dbReference type="GO" id="GO:0051743">
    <property type="term" value="F:red chlorophyll catabolite reductase activity"/>
    <property type="evidence" value="ECO:0007669"/>
    <property type="project" value="EnsemblPlants"/>
</dbReference>
<dbReference type="Gene3D" id="3.40.1500.20">
    <property type="match status" value="1"/>
</dbReference>
<dbReference type="Proteomes" id="UP000594638">
    <property type="component" value="Unassembled WGS sequence"/>
</dbReference>